<protein>
    <submittedName>
        <fullName evidence="7">DNA recombination protein RmuC</fullName>
    </submittedName>
</protein>
<dbReference type="Pfam" id="PF02646">
    <property type="entry name" value="RmuC"/>
    <property type="match status" value="1"/>
</dbReference>
<organism evidence="7 8">
    <name type="scientific">Candidatus Cryosericum septentrionale</name>
    <dbReference type="NCBI Taxonomy" id="2290913"/>
    <lineage>
        <taxon>Bacteria</taxon>
        <taxon>Pseudomonadati</taxon>
        <taxon>Caldisericota/Cryosericota group</taxon>
        <taxon>Candidatus Cryosericota</taxon>
        <taxon>Candidatus Cryosericia</taxon>
        <taxon>Candidatus Cryosericales</taxon>
        <taxon>Candidatus Cryosericaceae</taxon>
        <taxon>Candidatus Cryosericum</taxon>
    </lineage>
</organism>
<sequence>MSSSAIRVAAGQSLALSVSVLYLPNSFSAKPSAGYHCKSSHNGFTHVYRSYHKGGGYMNASSFLIIGIAIGIVAGIIISLLFRHVQATTNQKIIDQAREAFSSQAAVSFKSLSMDALGPVTNQLTTMASSKLAEQQGQAAQYLDNKKALIDLTLATMNTELSKVQSTMQELKEKGENQFGGLTQQLTNASSQTSRLTDITTALKEALASGKTRGQWGERMADDILRAAGFKEDVNYRKQKEELSGNRPDFTFFLPKNLRLNMDVKFPLDNYMNLISAATEEERSSFTKKFLSDVQQRVKEINSRGYIDPGNGTVDCVLLFIPVESVFAFAQEQDPELLDNALSQHVILCSPSTLFAVLVIIRQATDTFSIQQNIGQILAKFTEFDKQWGQFTDKYEKLEKHIQNVEEDFKELSGVRTHKLDGILENIHALEEQQKGVEGEILEQPTDT</sequence>
<dbReference type="AlphaFoldDB" id="A0A398DXW0"/>
<reference evidence="7 8" key="1">
    <citation type="submission" date="2018-09" db="EMBL/GenBank/DDBJ databases">
        <title>Discovery and Ecogenomic Context for Candidatus Cryosericales, a Global Caldiserica Order Active in Thawing Permafrost.</title>
        <authorList>
            <person name="Martinez M.A."/>
            <person name="Woodcroft B.J."/>
            <person name="Ignacio Espinoza J.C."/>
            <person name="Zayed A."/>
            <person name="Singleton C.M."/>
            <person name="Boyd J."/>
            <person name="Li Y.-F."/>
            <person name="Purvine S."/>
            <person name="Maughan H."/>
            <person name="Hodgkins S.B."/>
            <person name="Anderson D."/>
            <person name="Sederholm M."/>
            <person name="Temperton B."/>
            <person name="Saleska S.R."/>
            <person name="Tyson G.W."/>
            <person name="Rich V.I."/>
        </authorList>
    </citation>
    <scope>NUCLEOTIDE SEQUENCE [LARGE SCALE GENOMIC DNA]</scope>
    <source>
        <strain evidence="7 8">SMC1</strain>
    </source>
</reference>
<evidence type="ECO:0000256" key="5">
    <source>
        <dbReference type="SAM" id="Coils"/>
    </source>
</evidence>
<evidence type="ECO:0000256" key="3">
    <source>
        <dbReference type="ARBA" id="ARBA00023054"/>
    </source>
</evidence>
<dbReference type="OrthoDB" id="370725at2"/>
<proteinExistence type="inferred from homology"/>
<evidence type="ECO:0000313" key="7">
    <source>
        <dbReference type="EMBL" id="RIE16727.1"/>
    </source>
</evidence>
<feature type="coiled-coil region" evidence="5">
    <location>
        <begin position="395"/>
        <end position="440"/>
    </location>
</feature>
<keyword evidence="4" id="KW-0233">DNA recombination</keyword>
<evidence type="ECO:0000256" key="2">
    <source>
        <dbReference type="ARBA" id="ARBA00009840"/>
    </source>
</evidence>
<evidence type="ECO:0000256" key="6">
    <source>
        <dbReference type="SAM" id="Phobius"/>
    </source>
</evidence>
<evidence type="ECO:0000313" key="8">
    <source>
        <dbReference type="Proteomes" id="UP000266113"/>
    </source>
</evidence>
<comment type="caution">
    <text evidence="7">The sequence shown here is derived from an EMBL/GenBank/DDBJ whole genome shotgun (WGS) entry which is preliminary data.</text>
</comment>
<dbReference type="PANTHER" id="PTHR30563:SF0">
    <property type="entry name" value="DNA RECOMBINATION PROTEIN RMUC"/>
    <property type="match status" value="1"/>
</dbReference>
<dbReference type="EMBL" id="QXIY01000021">
    <property type="protein sequence ID" value="RIE16727.1"/>
    <property type="molecule type" value="Genomic_DNA"/>
</dbReference>
<dbReference type="PANTHER" id="PTHR30563">
    <property type="entry name" value="DNA RECOMBINATION PROTEIN RMUC"/>
    <property type="match status" value="1"/>
</dbReference>
<comment type="function">
    <text evidence="1">Involved in DNA recombination.</text>
</comment>
<keyword evidence="3 5" id="KW-0175">Coiled coil</keyword>
<comment type="similarity">
    <text evidence="2">Belongs to the RmuC family.</text>
</comment>
<evidence type="ECO:0000256" key="4">
    <source>
        <dbReference type="ARBA" id="ARBA00023172"/>
    </source>
</evidence>
<accession>A0A398DXW0</accession>
<feature type="transmembrane region" description="Helical" evidence="6">
    <location>
        <begin position="60"/>
        <end position="82"/>
    </location>
</feature>
<keyword evidence="8" id="KW-1185">Reference proteome</keyword>
<keyword evidence="6" id="KW-1133">Transmembrane helix</keyword>
<dbReference type="Proteomes" id="UP000266113">
    <property type="component" value="Unassembled WGS sequence"/>
</dbReference>
<keyword evidence="6" id="KW-0812">Transmembrane</keyword>
<dbReference type="GO" id="GO:0006310">
    <property type="term" value="P:DNA recombination"/>
    <property type="evidence" value="ECO:0007669"/>
    <property type="project" value="UniProtKB-KW"/>
</dbReference>
<name>A0A398DXW0_9BACT</name>
<dbReference type="InterPro" id="IPR003798">
    <property type="entry name" value="DNA_recombination_RmuC"/>
</dbReference>
<evidence type="ECO:0000256" key="1">
    <source>
        <dbReference type="ARBA" id="ARBA00003416"/>
    </source>
</evidence>
<keyword evidence="6" id="KW-0472">Membrane</keyword>
<gene>
    <name evidence="7" type="ORF">SMC1_05505</name>
</gene>